<evidence type="ECO:0000313" key="2">
    <source>
        <dbReference type="Proteomes" id="UP000298652"/>
    </source>
</evidence>
<gene>
    <name evidence="1" type="ORF">SEVIR_2G328333v2</name>
</gene>
<dbReference type="Gramene" id="TKW34778">
    <property type="protein sequence ID" value="TKW34778"/>
    <property type="gene ID" value="SEVIR_2G328333v2"/>
</dbReference>
<reference evidence="1" key="1">
    <citation type="submission" date="2019-03" db="EMBL/GenBank/DDBJ databases">
        <title>WGS assembly of Setaria viridis.</title>
        <authorList>
            <person name="Huang P."/>
            <person name="Jenkins J."/>
            <person name="Grimwood J."/>
            <person name="Barry K."/>
            <person name="Healey A."/>
            <person name="Mamidi S."/>
            <person name="Sreedasyam A."/>
            <person name="Shu S."/>
            <person name="Feldman M."/>
            <person name="Wu J."/>
            <person name="Yu Y."/>
            <person name="Chen C."/>
            <person name="Johnson J."/>
            <person name="Rokhsar D."/>
            <person name="Baxter I."/>
            <person name="Schmutz J."/>
            <person name="Brutnell T."/>
            <person name="Kellogg E."/>
        </authorList>
    </citation>
    <scope>NUCLEOTIDE SEQUENCE [LARGE SCALE GENOMIC DNA]</scope>
</reference>
<evidence type="ECO:0000313" key="1">
    <source>
        <dbReference type="EMBL" id="TKW34778.1"/>
    </source>
</evidence>
<dbReference type="PROSITE" id="PS51257">
    <property type="entry name" value="PROKAR_LIPOPROTEIN"/>
    <property type="match status" value="1"/>
</dbReference>
<proteinExistence type="predicted"/>
<keyword evidence="2" id="KW-1185">Reference proteome</keyword>
<accession>A0A4U6VXQ2</accession>
<sequence length="30" mass="3445">MRVLTLASVRWTFVFLGHSSYHATSSCCKR</sequence>
<protein>
    <submittedName>
        <fullName evidence="1">Uncharacterized protein</fullName>
    </submittedName>
</protein>
<dbReference type="EMBL" id="CM016553">
    <property type="protein sequence ID" value="TKW34778.1"/>
    <property type="molecule type" value="Genomic_DNA"/>
</dbReference>
<organism evidence="1 2">
    <name type="scientific">Setaria viridis</name>
    <name type="common">Green bristlegrass</name>
    <name type="synonym">Setaria italica subsp. viridis</name>
    <dbReference type="NCBI Taxonomy" id="4556"/>
    <lineage>
        <taxon>Eukaryota</taxon>
        <taxon>Viridiplantae</taxon>
        <taxon>Streptophyta</taxon>
        <taxon>Embryophyta</taxon>
        <taxon>Tracheophyta</taxon>
        <taxon>Spermatophyta</taxon>
        <taxon>Magnoliopsida</taxon>
        <taxon>Liliopsida</taxon>
        <taxon>Poales</taxon>
        <taxon>Poaceae</taxon>
        <taxon>PACMAD clade</taxon>
        <taxon>Panicoideae</taxon>
        <taxon>Panicodae</taxon>
        <taxon>Paniceae</taxon>
        <taxon>Cenchrinae</taxon>
        <taxon>Setaria</taxon>
    </lineage>
</organism>
<name>A0A4U6VXQ2_SETVI</name>
<dbReference type="AlphaFoldDB" id="A0A4U6VXQ2"/>
<dbReference type="Proteomes" id="UP000298652">
    <property type="component" value="Chromosome 2"/>
</dbReference>